<gene>
    <name evidence="2" type="ORF">SAMN04488519_106267</name>
</gene>
<keyword evidence="1" id="KW-0175">Coiled coil</keyword>
<protein>
    <submittedName>
        <fullName evidence="2">Uncharacterized protein</fullName>
    </submittedName>
</protein>
<organism evidence="2 3">
    <name type="scientific">Algoriphagus ornithinivorans</name>
    <dbReference type="NCBI Taxonomy" id="226506"/>
    <lineage>
        <taxon>Bacteria</taxon>
        <taxon>Pseudomonadati</taxon>
        <taxon>Bacteroidota</taxon>
        <taxon>Cytophagia</taxon>
        <taxon>Cytophagales</taxon>
        <taxon>Cyclobacteriaceae</taxon>
        <taxon>Algoriphagus</taxon>
    </lineage>
</organism>
<feature type="coiled-coil region" evidence="1">
    <location>
        <begin position="23"/>
        <end position="96"/>
    </location>
</feature>
<name>A0A1I5H3I3_9BACT</name>
<proteinExistence type="predicted"/>
<sequence>MSLLRVRSREERAVNMKTPPESFLLFKEELRKAQLEKERLKKDYENKLAEVNQELARLKEQIKSQQDMMRTTLEYASNLEVRLEQFKDEVNQSETKRKNTVY</sequence>
<dbReference type="STRING" id="226506.SAMN04488519_106267"/>
<dbReference type="Proteomes" id="UP000199564">
    <property type="component" value="Unassembled WGS sequence"/>
</dbReference>
<reference evidence="3" key="1">
    <citation type="submission" date="2016-10" db="EMBL/GenBank/DDBJ databases">
        <authorList>
            <person name="Varghese N."/>
            <person name="Submissions S."/>
        </authorList>
    </citation>
    <scope>NUCLEOTIDE SEQUENCE [LARGE SCALE GENOMIC DNA]</scope>
    <source>
        <strain evidence="3">DSM 15282</strain>
    </source>
</reference>
<dbReference type="EMBL" id="FOVW01000006">
    <property type="protein sequence ID" value="SFO42812.1"/>
    <property type="molecule type" value="Genomic_DNA"/>
</dbReference>
<evidence type="ECO:0000256" key="1">
    <source>
        <dbReference type="SAM" id="Coils"/>
    </source>
</evidence>
<keyword evidence="3" id="KW-1185">Reference proteome</keyword>
<evidence type="ECO:0000313" key="3">
    <source>
        <dbReference type="Proteomes" id="UP000199564"/>
    </source>
</evidence>
<dbReference type="AlphaFoldDB" id="A0A1I5H3I3"/>
<evidence type="ECO:0000313" key="2">
    <source>
        <dbReference type="EMBL" id="SFO42812.1"/>
    </source>
</evidence>
<accession>A0A1I5H3I3</accession>